<dbReference type="OrthoDB" id="415023at2759"/>
<dbReference type="Gene3D" id="1.10.1410.40">
    <property type="match status" value="1"/>
</dbReference>
<keyword evidence="4" id="KW-1185">Reference proteome</keyword>
<feature type="compositionally biased region" description="Polar residues" evidence="1">
    <location>
        <begin position="856"/>
        <end position="866"/>
    </location>
</feature>
<dbReference type="CDD" id="cd22758">
    <property type="entry name" value="OTU_232R-like"/>
    <property type="match status" value="1"/>
</dbReference>
<reference evidence="3" key="1">
    <citation type="submission" date="2018-11" db="EMBL/GenBank/DDBJ databases">
        <authorList>
            <person name="Alioto T."/>
            <person name="Alioto T."/>
        </authorList>
    </citation>
    <scope>NUCLEOTIDE SEQUENCE</scope>
</reference>
<proteinExistence type="predicted"/>
<dbReference type="Pfam" id="PF02338">
    <property type="entry name" value="OTU"/>
    <property type="match status" value="1"/>
</dbReference>
<name>A0A8B6DD24_MYTGA</name>
<feature type="region of interest" description="Disordered" evidence="1">
    <location>
        <begin position="791"/>
        <end position="871"/>
    </location>
</feature>
<dbReference type="EMBL" id="UYJE01003136">
    <property type="protein sequence ID" value="VDI16901.1"/>
    <property type="molecule type" value="Genomic_DNA"/>
</dbReference>
<protein>
    <recommendedName>
        <fullName evidence="2">OTU domain-containing protein</fullName>
    </recommendedName>
</protein>
<dbReference type="Gene3D" id="3.90.70.80">
    <property type="match status" value="1"/>
</dbReference>
<feature type="region of interest" description="Disordered" evidence="1">
    <location>
        <begin position="719"/>
        <end position="743"/>
    </location>
</feature>
<dbReference type="InterPro" id="IPR038765">
    <property type="entry name" value="Papain-like_cys_pep_sf"/>
</dbReference>
<organism evidence="3 4">
    <name type="scientific">Mytilus galloprovincialis</name>
    <name type="common">Mediterranean mussel</name>
    <dbReference type="NCBI Taxonomy" id="29158"/>
    <lineage>
        <taxon>Eukaryota</taxon>
        <taxon>Metazoa</taxon>
        <taxon>Spiralia</taxon>
        <taxon>Lophotrochozoa</taxon>
        <taxon>Mollusca</taxon>
        <taxon>Bivalvia</taxon>
        <taxon>Autobranchia</taxon>
        <taxon>Pteriomorphia</taxon>
        <taxon>Mytilida</taxon>
        <taxon>Mytiloidea</taxon>
        <taxon>Mytilidae</taxon>
        <taxon>Mytilinae</taxon>
        <taxon>Mytilus</taxon>
    </lineage>
</organism>
<feature type="compositionally biased region" description="Polar residues" evidence="1">
    <location>
        <begin position="165"/>
        <end position="180"/>
    </location>
</feature>
<feature type="domain" description="OTU" evidence="2">
    <location>
        <begin position="952"/>
        <end position="1084"/>
    </location>
</feature>
<feature type="compositionally biased region" description="Polar residues" evidence="1">
    <location>
        <begin position="801"/>
        <end position="819"/>
    </location>
</feature>
<dbReference type="PANTHER" id="PTHR10656">
    <property type="entry name" value="CELL FATE DETERMINING PROTEIN MAB21-RELATED"/>
    <property type="match status" value="1"/>
</dbReference>
<evidence type="ECO:0000256" key="1">
    <source>
        <dbReference type="SAM" id="MobiDB-lite"/>
    </source>
</evidence>
<feature type="compositionally biased region" description="Polar residues" evidence="1">
    <location>
        <begin position="726"/>
        <end position="743"/>
    </location>
</feature>
<dbReference type="InterPro" id="IPR024810">
    <property type="entry name" value="MAB21L/cGLR"/>
</dbReference>
<accession>A0A8B6DD24</accession>
<feature type="region of interest" description="Disordered" evidence="1">
    <location>
        <begin position="95"/>
        <end position="127"/>
    </location>
</feature>
<dbReference type="InterPro" id="IPR046906">
    <property type="entry name" value="Mab-21_HhH/H2TH-like"/>
</dbReference>
<dbReference type="PANTHER" id="PTHR10656:SF69">
    <property type="entry name" value="MAB-21-LIKE HHH_H2TH-LIKE DOMAIN-CONTAINING PROTEIN"/>
    <property type="match status" value="1"/>
</dbReference>
<sequence length="1835" mass="212146">MDEDEEEDNLATGMKCNGRKIKNSKISFIWGSPLHRMTDVHETDPYDTVDLDDTNSKSAIDNQKTKFTPNLINTEEESKYHSDSENSQNTFALFGYDNLGDLDTSDEETSEMKPDKPNTKFQRENQRNHKERNWLLDKVNVIPAYVHPGATAERDEDHTERTPQKQDNYQVTNSTNLISTTEDENTSVELDEQQNNTMKMNSSNELSHYKYRQGINDNKTCKTNDDKCSHEITYPVKAASLKEQSNMEEHELKTINNVGNDPSSTQSYNEGLQTKQLDVASSEEESEEVLITEFENRTEYDHLQRSSRVKDCDMSENNMENYVLETTTQSEIGKDTSKNLINQTLENKDEINDQQQINAATKASSEDEVMEVPTKMQRQEQYSNSIEFSSLKTEHDVERLALSHTENKLKQTLNENGNESKSENKMLVFEEKLCSLNDEPFNKTEHDFKSELSLNFSADMKKSPIDGKNNLNFTKSSTQTISDNENLQENCLTRGTADKFGQKKGKDNHIRKGNNMFHCNINPSSVNVGHSFQEHAQLGKKYKTPVVKKEFDNSVNFMKDLCLIGSINLQKSKSPQVDKQNLNKASESKMSPSIEKGIELENVMPTYGNTISNHRHSPKDKKSTELLYNNENIESVSVGDTYDILETTEATKQCDESEKNTCEQSFMIRHFGNKDELNEGHRRSAFDKLGQSKSSSYEGKESIELKYKTRCREIELSKTQWHDPKTNNSLSNHYESEEGSSQYGTWERRGFQNVTAEHSFEMQANQLWSPGSNQSMNLDGYDPWHPEYNQMSSMHYPHPQHPNTTKFSYNESNSSQESIQPKHNEAKHSFHNPEYSNSQENKMFDHGYSKYPESSGHLTEWQSGSTEQDEDFTNRTQNNQLMKSGNEQLWKSKDNFSNNPISNEPLVRGHRSQGRRSWYTTEHSSEGDCQCSRCMIKQHLSGLTEFMEKMGYEVKNVSGDGNCLFAAIVDQLRINGDFTYTADRLRKKAVQFLREKPHVDDETHMEAFLTNETWEEYLLKMEVDGMWGDDIILKGISEMTGRKIVVYSSFMSMTELTPTNLYEEEKLYIGHIRTMMHFVSLRPRSWEYCWPLRAQIRRGTQIMNNGNLDLTIAASVSEEATKKIANLREYMNAGKFEHFQKEKEEIDEILRICRTPRQTGADTYFKDTPETMNALVKQKFEVDTISGIPMAHLSYLLKLLVKPKFFTSLHEHFDNIFESHKEFITRIGSGSLGLDSNMMDFTAAMQHFEILENRTPKDKNLASLTFVMKMPKCFCPILERSGDQEFDLLGASVMLDDSDTLPGYTRLRPTNTTAWTGYIEWLNGQQAFLRTLRNKDKPIFPEKTGGVIYKTFEGLDCDFWPHQARSWTKRNPVSGWPSAERIKEAAGKGCTVMKRAHEFSENPDIEFQFIFNEAEQVLVGSFNDSMMHCFRVFKALVDHHTRMLNVRLKTYSLLTTMFYCSEVIPQHAWSSNPGGCIMYKVAWLSQRIAEQNLPNYFIPENNMIEHVEDEDLRNLQYRLQSLRWFPFASVYFLLESHSFITLPVIDQLESSIEDYKRSKDKHKLVEAVFVPICFKLATNSMKTKVLIFYNQALQYLEAGFEETVDVDDNESRTTFEDFIQTFLTSFSDTDSVLPFAQVVDKVRKTNTCRVLLANKASLPISAILGEEYTGDWGRVYVDITDDKWNSIYDLTGQLAIGREFEECAEILRCSVSALQKDLKSDEANHDEITDDDTIKQIKQSRYKQVYYSLRYLVTFYKHLSKCYDEMDKVELFQEHIYDYEEIVGRIDSRIHYEHVAKLYRRLGNQEKAKELEMKMKSIKTDEDPSGPRLMILIRT</sequence>
<feature type="region of interest" description="Disordered" evidence="1">
    <location>
        <begin position="147"/>
        <end position="187"/>
    </location>
</feature>
<dbReference type="Proteomes" id="UP000596742">
    <property type="component" value="Unassembled WGS sequence"/>
</dbReference>
<dbReference type="InterPro" id="IPR003323">
    <property type="entry name" value="OTU_dom"/>
</dbReference>
<gene>
    <name evidence="3" type="ORF">MGAL_10B020097</name>
</gene>
<dbReference type="PROSITE" id="PS50802">
    <property type="entry name" value="OTU"/>
    <property type="match status" value="1"/>
</dbReference>
<comment type="caution">
    <text evidence="3">The sequence shown here is derived from an EMBL/GenBank/DDBJ whole genome shotgun (WGS) entry which is preliminary data.</text>
</comment>
<feature type="compositionally biased region" description="Basic and acidic residues" evidence="1">
    <location>
        <begin position="152"/>
        <end position="164"/>
    </location>
</feature>
<evidence type="ECO:0000259" key="2">
    <source>
        <dbReference type="PROSITE" id="PS50802"/>
    </source>
</evidence>
<dbReference type="SMART" id="SM01265">
    <property type="entry name" value="Mab-21"/>
    <property type="match status" value="1"/>
</dbReference>
<evidence type="ECO:0000313" key="3">
    <source>
        <dbReference type="EMBL" id="VDI16901.1"/>
    </source>
</evidence>
<feature type="compositionally biased region" description="Basic and acidic residues" evidence="1">
    <location>
        <begin position="110"/>
        <end position="127"/>
    </location>
</feature>
<dbReference type="Pfam" id="PF20266">
    <property type="entry name" value="Mab-21_C"/>
    <property type="match status" value="1"/>
</dbReference>
<evidence type="ECO:0000313" key="4">
    <source>
        <dbReference type="Proteomes" id="UP000596742"/>
    </source>
</evidence>
<dbReference type="SUPFAM" id="SSF54001">
    <property type="entry name" value="Cysteine proteinases"/>
    <property type="match status" value="1"/>
</dbReference>